<sequence>MEGSKVAMILIVYIAVIAVFATGITALREDQGAIPPSPMESGGVALGVPAALAVLASMSSSRIDNLVISVLGETHKLSFSA</sequence>
<organism evidence="2 3">
    <name type="scientific">Gossypium stocksii</name>
    <dbReference type="NCBI Taxonomy" id="47602"/>
    <lineage>
        <taxon>Eukaryota</taxon>
        <taxon>Viridiplantae</taxon>
        <taxon>Streptophyta</taxon>
        <taxon>Embryophyta</taxon>
        <taxon>Tracheophyta</taxon>
        <taxon>Spermatophyta</taxon>
        <taxon>Magnoliopsida</taxon>
        <taxon>eudicotyledons</taxon>
        <taxon>Gunneridae</taxon>
        <taxon>Pentapetalae</taxon>
        <taxon>rosids</taxon>
        <taxon>malvids</taxon>
        <taxon>Malvales</taxon>
        <taxon>Malvaceae</taxon>
        <taxon>Malvoideae</taxon>
        <taxon>Gossypium</taxon>
    </lineage>
</organism>
<feature type="transmembrane region" description="Helical" evidence="1">
    <location>
        <begin position="6"/>
        <end position="27"/>
    </location>
</feature>
<comment type="caution">
    <text evidence="2">The sequence shown here is derived from an EMBL/GenBank/DDBJ whole genome shotgun (WGS) entry which is preliminary data.</text>
</comment>
<gene>
    <name evidence="2" type="ORF">J1N35_033947</name>
</gene>
<protein>
    <submittedName>
        <fullName evidence="2">Uncharacterized protein</fullName>
    </submittedName>
</protein>
<keyword evidence="1" id="KW-1133">Transmembrane helix</keyword>
<accession>A0A9D3ZPY9</accession>
<evidence type="ECO:0000313" key="2">
    <source>
        <dbReference type="EMBL" id="KAH1055882.1"/>
    </source>
</evidence>
<proteinExistence type="predicted"/>
<keyword evidence="3" id="KW-1185">Reference proteome</keyword>
<reference evidence="2 3" key="1">
    <citation type="journal article" date="2021" name="Plant Biotechnol. J.">
        <title>Multi-omics assisted identification of the key and species-specific regulatory components of drought-tolerant mechanisms in Gossypium stocksii.</title>
        <authorList>
            <person name="Yu D."/>
            <person name="Ke L."/>
            <person name="Zhang D."/>
            <person name="Wu Y."/>
            <person name="Sun Y."/>
            <person name="Mei J."/>
            <person name="Sun J."/>
            <person name="Sun Y."/>
        </authorList>
    </citation>
    <scope>NUCLEOTIDE SEQUENCE [LARGE SCALE GENOMIC DNA]</scope>
    <source>
        <strain evidence="3">cv. E1</strain>
        <tissue evidence="2">Leaf</tissue>
    </source>
</reference>
<dbReference type="Proteomes" id="UP000828251">
    <property type="component" value="Unassembled WGS sequence"/>
</dbReference>
<name>A0A9D3ZPY9_9ROSI</name>
<keyword evidence="1" id="KW-0812">Transmembrane</keyword>
<keyword evidence="1" id="KW-0472">Membrane</keyword>
<evidence type="ECO:0000313" key="3">
    <source>
        <dbReference type="Proteomes" id="UP000828251"/>
    </source>
</evidence>
<evidence type="ECO:0000256" key="1">
    <source>
        <dbReference type="SAM" id="Phobius"/>
    </source>
</evidence>
<dbReference type="AlphaFoldDB" id="A0A9D3ZPY9"/>
<dbReference type="EMBL" id="JAIQCV010000010">
    <property type="protein sequence ID" value="KAH1055882.1"/>
    <property type="molecule type" value="Genomic_DNA"/>
</dbReference>
<dbReference type="OrthoDB" id="1000097at2759"/>